<dbReference type="Gene3D" id="2.40.420.20">
    <property type="match status" value="1"/>
</dbReference>
<accession>A0A5F1ZDL0</accession>
<feature type="signal peptide" evidence="2">
    <location>
        <begin position="1"/>
        <end position="19"/>
    </location>
</feature>
<evidence type="ECO:0000259" key="5">
    <source>
        <dbReference type="Pfam" id="PF25975"/>
    </source>
</evidence>
<feature type="chain" id="PRO_5022688695" evidence="2">
    <location>
        <begin position="20"/>
        <end position="334"/>
    </location>
</feature>
<dbReference type="OrthoDB" id="9806939at2"/>
<keyword evidence="2" id="KW-0732">Signal</keyword>
<sequence>MKNKILKSFLIFVVLFLFSCGEKVTSGSDIYTCPMHPQIEMDHEGECPICGMTLVKKEPVIHSEHKKNGMEGESQNPDSFFLSEEKQKLIGVETTFVKKGEILKTVSFSGKVAYDPELYSTYNEYRVVTGGNESERMIRKSIKSKLTKLGVSESQLSYLSHQSENLLLTGRSKNLVLVFVQVYEGELSEVNKGTKMEVVVDSIPNLTFPGKVVALGDLVDETTRTLSVWCEVNDPGNRLKPQMFLQASAKVEKKNVLRIPRESVFPTGKREIVYVKDSENQFIPRSIHTGFVSTEWVEVLEGLEEGEEIVAKANFLLDSEAKLKLGGIHDTHNH</sequence>
<dbReference type="Proteomes" id="UP000297891">
    <property type="component" value="Unassembled WGS sequence"/>
</dbReference>
<comment type="caution">
    <text evidence="6">The sequence shown here is derived from an EMBL/GenBank/DDBJ whole genome shotgun (WGS) entry which is preliminary data.</text>
</comment>
<dbReference type="PANTHER" id="PTHR30097:SF15">
    <property type="entry name" value="CATION EFFLUX SYSTEM PROTEIN CUSB"/>
    <property type="match status" value="1"/>
</dbReference>
<feature type="domain" description="CzcB-like C-terminal circularly permuted SH3-like" evidence="5">
    <location>
        <begin position="258"/>
        <end position="317"/>
    </location>
</feature>
<dbReference type="RefSeq" id="WP_135676824.1">
    <property type="nucleotide sequence ID" value="NZ_RQFP01000001.1"/>
</dbReference>
<evidence type="ECO:0000313" key="7">
    <source>
        <dbReference type="Proteomes" id="UP000297891"/>
    </source>
</evidence>
<evidence type="ECO:0000313" key="6">
    <source>
        <dbReference type="EMBL" id="TGK96933.1"/>
    </source>
</evidence>
<evidence type="ECO:0000256" key="2">
    <source>
        <dbReference type="SAM" id="SignalP"/>
    </source>
</evidence>
<keyword evidence="7" id="KW-1185">Reference proteome</keyword>
<dbReference type="InterPro" id="IPR058792">
    <property type="entry name" value="Beta-barrel_RND_2"/>
</dbReference>
<dbReference type="Gene3D" id="2.40.30.170">
    <property type="match status" value="1"/>
</dbReference>
<evidence type="ECO:0000256" key="1">
    <source>
        <dbReference type="ARBA" id="ARBA00022448"/>
    </source>
</evidence>
<dbReference type="InterPro" id="IPR058649">
    <property type="entry name" value="CzcB_C"/>
</dbReference>
<protein>
    <submittedName>
        <fullName evidence="6">Uncharacterized protein</fullName>
    </submittedName>
</protein>
<dbReference type="GO" id="GO:0015679">
    <property type="term" value="P:plasma membrane copper ion transport"/>
    <property type="evidence" value="ECO:0007669"/>
    <property type="project" value="TreeGrafter"/>
</dbReference>
<feature type="domain" description="Heavy metal binding" evidence="3">
    <location>
        <begin position="31"/>
        <end position="57"/>
    </location>
</feature>
<dbReference type="EMBL" id="RQFP01000001">
    <property type="protein sequence ID" value="TGK96933.1"/>
    <property type="molecule type" value="Genomic_DNA"/>
</dbReference>
<dbReference type="AlphaFoldDB" id="A0A5F1ZDL0"/>
<dbReference type="PANTHER" id="PTHR30097">
    <property type="entry name" value="CATION EFFLUX SYSTEM PROTEIN CUSB"/>
    <property type="match status" value="1"/>
</dbReference>
<dbReference type="Pfam" id="PF25975">
    <property type="entry name" value="CzcB_C"/>
    <property type="match status" value="1"/>
</dbReference>
<dbReference type="GO" id="GO:0060003">
    <property type="term" value="P:copper ion export"/>
    <property type="evidence" value="ECO:0007669"/>
    <property type="project" value="TreeGrafter"/>
</dbReference>
<reference evidence="6" key="1">
    <citation type="journal article" date="2019" name="PLoS Negl. Trop. Dis.">
        <title>Revisiting the worldwide diversity of Leptospira species in the environment.</title>
        <authorList>
            <person name="Vincent A.T."/>
            <person name="Schiettekatte O."/>
            <person name="Bourhy P."/>
            <person name="Veyrier F.J."/>
            <person name="Picardeau M."/>
        </authorList>
    </citation>
    <scope>NUCLEOTIDE SEQUENCE [LARGE SCALE GENOMIC DNA]</scope>
    <source>
        <strain evidence="6">201800277</strain>
    </source>
</reference>
<dbReference type="InterPro" id="IPR051909">
    <property type="entry name" value="MFP_Cation_Efflux"/>
</dbReference>
<dbReference type="Pfam" id="PF25954">
    <property type="entry name" value="Beta-barrel_RND_2"/>
    <property type="match status" value="1"/>
</dbReference>
<dbReference type="InterPro" id="IPR045800">
    <property type="entry name" value="HMBD"/>
</dbReference>
<name>A0A5F1ZDL0_9LEPT</name>
<evidence type="ECO:0000259" key="3">
    <source>
        <dbReference type="Pfam" id="PF19335"/>
    </source>
</evidence>
<proteinExistence type="predicted"/>
<gene>
    <name evidence="6" type="ORF">EHQ30_10185</name>
</gene>
<feature type="domain" description="CusB-like beta-barrel" evidence="4">
    <location>
        <begin position="179"/>
        <end position="249"/>
    </location>
</feature>
<dbReference type="PROSITE" id="PS51257">
    <property type="entry name" value="PROKAR_LIPOPROTEIN"/>
    <property type="match status" value="1"/>
</dbReference>
<dbReference type="GO" id="GO:0046914">
    <property type="term" value="F:transition metal ion binding"/>
    <property type="evidence" value="ECO:0007669"/>
    <property type="project" value="TreeGrafter"/>
</dbReference>
<dbReference type="Pfam" id="PF19335">
    <property type="entry name" value="HMBD"/>
    <property type="match status" value="1"/>
</dbReference>
<keyword evidence="1" id="KW-0813">Transport</keyword>
<organism evidence="6 7">
    <name type="scientific">Leptospira brenneri</name>
    <dbReference type="NCBI Taxonomy" id="2023182"/>
    <lineage>
        <taxon>Bacteria</taxon>
        <taxon>Pseudomonadati</taxon>
        <taxon>Spirochaetota</taxon>
        <taxon>Spirochaetia</taxon>
        <taxon>Leptospirales</taxon>
        <taxon>Leptospiraceae</taxon>
        <taxon>Leptospira</taxon>
    </lineage>
</organism>
<evidence type="ECO:0000259" key="4">
    <source>
        <dbReference type="Pfam" id="PF25954"/>
    </source>
</evidence>
<dbReference type="GO" id="GO:0030288">
    <property type="term" value="C:outer membrane-bounded periplasmic space"/>
    <property type="evidence" value="ECO:0007669"/>
    <property type="project" value="TreeGrafter"/>
</dbReference>